<keyword evidence="6" id="KW-1185">Reference proteome</keyword>
<comment type="caution">
    <text evidence="1">Lacks conserved residue(s) required for the propagation of feature annotation.</text>
</comment>
<reference evidence="5 6" key="1">
    <citation type="submission" date="2024-10" db="EMBL/GenBank/DDBJ databases">
        <title>Updated reference genomes for cyclostephanoid diatoms.</title>
        <authorList>
            <person name="Roberts W.R."/>
            <person name="Alverson A.J."/>
        </authorList>
    </citation>
    <scope>NUCLEOTIDE SEQUENCE [LARGE SCALE GENOMIC DNA]</scope>
    <source>
        <strain evidence="5 6">AJA010-31</strain>
    </source>
</reference>
<gene>
    <name evidence="5" type="ORF">ACHAWO_002975</name>
</gene>
<comment type="caution">
    <text evidence="5">The sequence shown here is derived from an EMBL/GenBank/DDBJ whole genome shotgun (WGS) entry which is preliminary data.</text>
</comment>
<dbReference type="PROSITE" id="PS01186">
    <property type="entry name" value="EGF_2"/>
    <property type="match status" value="1"/>
</dbReference>
<sequence length="287" mass="30296">MTTKRSMTWLPSTVTICSDGTTCENSSTCLAHPTKEGSYLCDCMSSPLSTSEGPFAGLYCEHAATSICTKGDAVGSAHAFCTNGGECKSFVGKKSMHEGCKCPKGYTGEYCQFVQGSVPSDWEVLNYPTVAAARAGIHDDMGMEGSRAAGIVMGSLMGIALAFGVLFIFIGTGKLALRLPSFGDKVMDTNDSENDEFIGGKSVYIKRRSTKAANQLTVTPEMLEADGSVLQDAMAEKDKFEGGAGESPTKGGAVGLQEVDLDDLASSLDQDHKTEDEQEVKELPSIA</sequence>
<accession>A0ABD3NJ71</accession>
<organism evidence="5 6">
    <name type="scientific">Cyclotella atomus</name>
    <dbReference type="NCBI Taxonomy" id="382360"/>
    <lineage>
        <taxon>Eukaryota</taxon>
        <taxon>Sar</taxon>
        <taxon>Stramenopiles</taxon>
        <taxon>Ochrophyta</taxon>
        <taxon>Bacillariophyta</taxon>
        <taxon>Coscinodiscophyceae</taxon>
        <taxon>Thalassiosirophycidae</taxon>
        <taxon>Stephanodiscales</taxon>
        <taxon>Stephanodiscaceae</taxon>
        <taxon>Cyclotella</taxon>
    </lineage>
</organism>
<evidence type="ECO:0000256" key="3">
    <source>
        <dbReference type="SAM" id="Phobius"/>
    </source>
</evidence>
<dbReference type="EMBL" id="JALLPJ020001185">
    <property type="protein sequence ID" value="KAL3774606.1"/>
    <property type="molecule type" value="Genomic_DNA"/>
</dbReference>
<dbReference type="Proteomes" id="UP001530400">
    <property type="component" value="Unassembled WGS sequence"/>
</dbReference>
<feature type="transmembrane region" description="Helical" evidence="3">
    <location>
        <begin position="148"/>
        <end position="170"/>
    </location>
</feature>
<evidence type="ECO:0000259" key="4">
    <source>
        <dbReference type="PROSITE" id="PS50026"/>
    </source>
</evidence>
<protein>
    <recommendedName>
        <fullName evidence="4">EGF-like domain-containing protein</fullName>
    </recommendedName>
</protein>
<feature type="region of interest" description="Disordered" evidence="2">
    <location>
        <begin position="237"/>
        <end position="256"/>
    </location>
</feature>
<dbReference type="InterPro" id="IPR000742">
    <property type="entry name" value="EGF"/>
</dbReference>
<dbReference type="Gene3D" id="2.10.25.10">
    <property type="entry name" value="Laminin"/>
    <property type="match status" value="1"/>
</dbReference>
<keyword evidence="1" id="KW-1015">Disulfide bond</keyword>
<evidence type="ECO:0000256" key="2">
    <source>
        <dbReference type="SAM" id="MobiDB-lite"/>
    </source>
</evidence>
<feature type="domain" description="EGF-like" evidence="4">
    <location>
        <begin position="70"/>
        <end position="112"/>
    </location>
</feature>
<dbReference type="SUPFAM" id="SSF57196">
    <property type="entry name" value="EGF/Laminin"/>
    <property type="match status" value="1"/>
</dbReference>
<dbReference type="PROSITE" id="PS00022">
    <property type="entry name" value="EGF_1"/>
    <property type="match status" value="1"/>
</dbReference>
<keyword evidence="3" id="KW-1133">Transmembrane helix</keyword>
<evidence type="ECO:0000256" key="1">
    <source>
        <dbReference type="PROSITE-ProRule" id="PRU00076"/>
    </source>
</evidence>
<dbReference type="PROSITE" id="PS50026">
    <property type="entry name" value="EGF_3"/>
    <property type="match status" value="1"/>
</dbReference>
<name>A0ABD3NJ71_9STRA</name>
<feature type="disulfide bond" evidence="1">
    <location>
        <begin position="102"/>
        <end position="111"/>
    </location>
</feature>
<keyword evidence="3" id="KW-0812">Transmembrane</keyword>
<dbReference type="AlphaFoldDB" id="A0ABD3NJ71"/>
<keyword evidence="3" id="KW-0472">Membrane</keyword>
<proteinExistence type="predicted"/>
<evidence type="ECO:0000313" key="6">
    <source>
        <dbReference type="Proteomes" id="UP001530400"/>
    </source>
</evidence>
<keyword evidence="1" id="KW-0245">EGF-like domain</keyword>
<feature type="region of interest" description="Disordered" evidence="2">
    <location>
        <begin position="264"/>
        <end position="287"/>
    </location>
</feature>
<evidence type="ECO:0000313" key="5">
    <source>
        <dbReference type="EMBL" id="KAL3774606.1"/>
    </source>
</evidence>